<gene>
    <name evidence="2" type="ORF">ACFQ1O_11525</name>
</gene>
<dbReference type="PANTHER" id="PTHR43792">
    <property type="entry name" value="GNAT FAMILY, PUTATIVE (AFU_ORTHOLOGUE AFUA_3G00765)-RELATED-RELATED"/>
    <property type="match status" value="1"/>
</dbReference>
<dbReference type="RefSeq" id="WP_377716175.1">
    <property type="nucleotide sequence ID" value="NZ_JBHTJM010000009.1"/>
</dbReference>
<comment type="caution">
    <text evidence="2">The sequence shown here is derived from an EMBL/GenBank/DDBJ whole genome shotgun (WGS) entry which is preliminary data.</text>
</comment>
<dbReference type="PROSITE" id="PS51186">
    <property type="entry name" value="GNAT"/>
    <property type="match status" value="1"/>
</dbReference>
<dbReference type="PANTHER" id="PTHR43792:SF1">
    <property type="entry name" value="N-ACETYLTRANSFERASE DOMAIN-CONTAINING PROTEIN"/>
    <property type="match status" value="1"/>
</dbReference>
<proteinExistence type="predicted"/>
<dbReference type="Proteomes" id="UP001596997">
    <property type="component" value="Unassembled WGS sequence"/>
</dbReference>
<dbReference type="Pfam" id="PF13302">
    <property type="entry name" value="Acetyltransf_3"/>
    <property type="match status" value="1"/>
</dbReference>
<organism evidence="2 3">
    <name type="scientific">Pseudofulvibacter geojedonensis</name>
    <dbReference type="NCBI Taxonomy" id="1123758"/>
    <lineage>
        <taxon>Bacteria</taxon>
        <taxon>Pseudomonadati</taxon>
        <taxon>Bacteroidota</taxon>
        <taxon>Flavobacteriia</taxon>
        <taxon>Flavobacteriales</taxon>
        <taxon>Flavobacteriaceae</taxon>
        <taxon>Pseudofulvibacter</taxon>
    </lineage>
</organism>
<dbReference type="InterPro" id="IPR016181">
    <property type="entry name" value="Acyl_CoA_acyltransferase"/>
</dbReference>
<accession>A0ABW3I492</accession>
<reference evidence="3" key="1">
    <citation type="journal article" date="2019" name="Int. J. Syst. Evol. Microbiol.">
        <title>The Global Catalogue of Microorganisms (GCM) 10K type strain sequencing project: providing services to taxonomists for standard genome sequencing and annotation.</title>
        <authorList>
            <consortium name="The Broad Institute Genomics Platform"/>
            <consortium name="The Broad Institute Genome Sequencing Center for Infectious Disease"/>
            <person name="Wu L."/>
            <person name="Ma J."/>
        </authorList>
    </citation>
    <scope>NUCLEOTIDE SEQUENCE [LARGE SCALE GENOMIC DNA]</scope>
    <source>
        <strain evidence="3">CCUG 62114</strain>
    </source>
</reference>
<keyword evidence="2" id="KW-0012">Acyltransferase</keyword>
<evidence type="ECO:0000259" key="1">
    <source>
        <dbReference type="PROSITE" id="PS51186"/>
    </source>
</evidence>
<dbReference type="EC" id="2.3.-.-" evidence="2"/>
<keyword evidence="3" id="KW-1185">Reference proteome</keyword>
<name>A0ABW3I492_9FLAO</name>
<dbReference type="EMBL" id="JBHTJM010000009">
    <property type="protein sequence ID" value="MFD0964635.1"/>
    <property type="molecule type" value="Genomic_DNA"/>
</dbReference>
<dbReference type="GO" id="GO:0016746">
    <property type="term" value="F:acyltransferase activity"/>
    <property type="evidence" value="ECO:0007669"/>
    <property type="project" value="UniProtKB-KW"/>
</dbReference>
<evidence type="ECO:0000313" key="3">
    <source>
        <dbReference type="Proteomes" id="UP001596997"/>
    </source>
</evidence>
<keyword evidence="2" id="KW-0808">Transferase</keyword>
<dbReference type="SUPFAM" id="SSF55729">
    <property type="entry name" value="Acyl-CoA N-acyltransferases (Nat)"/>
    <property type="match status" value="1"/>
</dbReference>
<evidence type="ECO:0000313" key="2">
    <source>
        <dbReference type="EMBL" id="MFD0964635.1"/>
    </source>
</evidence>
<protein>
    <submittedName>
        <fullName evidence="2">GNAT family N-acetyltransferase</fullName>
        <ecNumber evidence="2">2.3.-.-</ecNumber>
    </submittedName>
</protein>
<dbReference type="Gene3D" id="3.40.630.30">
    <property type="match status" value="1"/>
</dbReference>
<dbReference type="InterPro" id="IPR051531">
    <property type="entry name" value="N-acetyltransferase"/>
</dbReference>
<feature type="domain" description="N-acetyltransferase" evidence="1">
    <location>
        <begin position="13"/>
        <end position="172"/>
    </location>
</feature>
<dbReference type="InterPro" id="IPR000182">
    <property type="entry name" value="GNAT_dom"/>
</dbReference>
<sequence length="174" mass="19976">MNNKYLSFTTERLILKPTSLDDAEFILALHNTPLWLQFIGDRKTHTIEDAKNYIKTKMLPQLHKFGYGNYTVIRKKDNAKIGTCGLFNRDGVEGIDIGFAFLPDYHNQGYAYESANIIKEAAITNFNIKQLSAITMKENLNSQKLLEKLGLVYIKDILIPDDNELLMLYKLVKN</sequence>